<dbReference type="PANTHER" id="PTHR32182">
    <property type="entry name" value="DNA REPLICATION AND REPAIR PROTEIN RECF"/>
    <property type="match status" value="1"/>
</dbReference>
<evidence type="ECO:0000259" key="1">
    <source>
        <dbReference type="Pfam" id="PF13304"/>
    </source>
</evidence>
<dbReference type="InterPro" id="IPR027417">
    <property type="entry name" value="P-loop_NTPase"/>
</dbReference>
<name>A0ABQ4T7Q7_METOR</name>
<gene>
    <name evidence="2" type="ORF">LKMONMHP_1927</name>
</gene>
<comment type="caution">
    <text evidence="2">The sequence shown here is derived from an EMBL/GenBank/DDBJ whole genome shotgun (WGS) entry which is preliminary data.</text>
</comment>
<organism evidence="2 3">
    <name type="scientific">Methylobacterium organophilum</name>
    <dbReference type="NCBI Taxonomy" id="410"/>
    <lineage>
        <taxon>Bacteria</taxon>
        <taxon>Pseudomonadati</taxon>
        <taxon>Pseudomonadota</taxon>
        <taxon>Alphaproteobacteria</taxon>
        <taxon>Hyphomicrobiales</taxon>
        <taxon>Methylobacteriaceae</taxon>
        <taxon>Methylobacterium</taxon>
    </lineage>
</organism>
<accession>A0ABQ4T7Q7</accession>
<protein>
    <recommendedName>
        <fullName evidence="1">ATPase AAA-type core domain-containing protein</fullName>
    </recommendedName>
</protein>
<dbReference type="EMBL" id="BPQV01000005">
    <property type="protein sequence ID" value="GJE27071.1"/>
    <property type="molecule type" value="Genomic_DNA"/>
</dbReference>
<sequence length="390" mass="41875">MLTVREIAVAGYRSLKGIRFPVGALSVFVGGNGVGKTNLYRALELLQGAATGRLTRTIAAEGGMESALWAGPRRAKDRARVRLTAELCDDETGQGFLYAVEVGLVPQSIDGWGNVTVLGAGFALEPQVKTERLTLTAGRRPLILLDRDGPTGFVRGEGGAKRPFGVAILPSETALAALQDAVAFPELQILRQALQDWRFHHGFRSDAASPLRRPCLAVTTPTLASDGADLAAVFATLRHIRQDSAELDAAIEHAFPGARLIVPEPGRDAEFGLIFPDYPKRVFQASELSDGTLRFLALAGALLAYRLPSFVALNEPETSLHPDLMPALARMIVLAARRTQVWLVTHSEPLAAAIAREGGVRPHVVIKRAGETWIEGLRLAGDFSEDDEGA</sequence>
<dbReference type="Gene3D" id="3.40.50.300">
    <property type="entry name" value="P-loop containing nucleotide triphosphate hydrolases"/>
    <property type="match status" value="2"/>
</dbReference>
<feature type="domain" description="ATPase AAA-type core" evidence="1">
    <location>
        <begin position="281"/>
        <end position="350"/>
    </location>
</feature>
<evidence type="ECO:0000313" key="2">
    <source>
        <dbReference type="EMBL" id="GJE27071.1"/>
    </source>
</evidence>
<dbReference type="Pfam" id="PF13304">
    <property type="entry name" value="AAA_21"/>
    <property type="match status" value="1"/>
</dbReference>
<proteinExistence type="predicted"/>
<keyword evidence="3" id="KW-1185">Reference proteome</keyword>
<dbReference type="SUPFAM" id="SSF52540">
    <property type="entry name" value="P-loop containing nucleoside triphosphate hydrolases"/>
    <property type="match status" value="1"/>
</dbReference>
<dbReference type="PANTHER" id="PTHR32182:SF25">
    <property type="entry name" value="SLR1056 PROTEIN"/>
    <property type="match status" value="1"/>
</dbReference>
<reference evidence="2" key="1">
    <citation type="journal article" date="2021" name="Front. Microbiol.">
        <title>Comprehensive Comparative Genomics and Phenotyping of Methylobacterium Species.</title>
        <authorList>
            <person name="Alessa O."/>
            <person name="Ogura Y."/>
            <person name="Fujitani Y."/>
            <person name="Takami H."/>
            <person name="Hayashi T."/>
            <person name="Sahin N."/>
            <person name="Tani A."/>
        </authorList>
    </citation>
    <scope>NUCLEOTIDE SEQUENCE</scope>
    <source>
        <strain evidence="2">NBRC 15689</strain>
    </source>
</reference>
<dbReference type="RefSeq" id="WP_238310941.1">
    <property type="nucleotide sequence ID" value="NZ_BPQV01000005.1"/>
</dbReference>
<dbReference type="Proteomes" id="UP001055156">
    <property type="component" value="Unassembled WGS sequence"/>
</dbReference>
<dbReference type="InterPro" id="IPR014555">
    <property type="entry name" value="RecF-like"/>
</dbReference>
<reference evidence="2" key="2">
    <citation type="submission" date="2021-08" db="EMBL/GenBank/DDBJ databases">
        <authorList>
            <person name="Tani A."/>
            <person name="Ola A."/>
            <person name="Ogura Y."/>
            <person name="Katsura K."/>
            <person name="Hayashi T."/>
        </authorList>
    </citation>
    <scope>NUCLEOTIDE SEQUENCE</scope>
    <source>
        <strain evidence="2">NBRC 15689</strain>
    </source>
</reference>
<dbReference type="PIRSF" id="PIRSF029347">
    <property type="entry name" value="RecF"/>
    <property type="match status" value="1"/>
</dbReference>
<dbReference type="InterPro" id="IPR003959">
    <property type="entry name" value="ATPase_AAA_core"/>
</dbReference>
<evidence type="ECO:0000313" key="3">
    <source>
        <dbReference type="Proteomes" id="UP001055156"/>
    </source>
</evidence>